<dbReference type="EMBL" id="MAUE01000026">
    <property type="protein sequence ID" value="OCW24549.1"/>
    <property type="molecule type" value="Genomic_DNA"/>
</dbReference>
<evidence type="ECO:0000313" key="3">
    <source>
        <dbReference type="Proteomes" id="UP000095081"/>
    </source>
</evidence>
<gene>
    <name evidence="1" type="ORF">BBG20_18925</name>
    <name evidence="2" type="ORF">C9382_28055</name>
</gene>
<organism evidence="2 4">
    <name type="scientific">Pseudomonas aylmerensis</name>
    <dbReference type="NCBI Taxonomy" id="1869229"/>
    <lineage>
        <taxon>Bacteria</taxon>
        <taxon>Pseudomonadati</taxon>
        <taxon>Pseudomonadota</taxon>
        <taxon>Gammaproteobacteria</taxon>
        <taxon>Pseudomonadales</taxon>
        <taxon>Pseudomonadaceae</taxon>
        <taxon>Pseudomonas</taxon>
    </lineage>
</organism>
<evidence type="ECO:0000313" key="1">
    <source>
        <dbReference type="EMBL" id="OCW24549.1"/>
    </source>
</evidence>
<dbReference type="Proteomes" id="UP000240571">
    <property type="component" value="Unassembled WGS sequence"/>
</dbReference>
<dbReference type="OrthoDB" id="7068217at2"/>
<evidence type="ECO:0000313" key="2">
    <source>
        <dbReference type="EMBL" id="PTC23893.1"/>
    </source>
</evidence>
<sequence>MIGETFTASWPDYFDVNVDIAWTPPAPHDLLFSNGIPENDYAYFYAIVARVDREWWPYYIGMTYKQTAAVRHRQADHVQRLARLRANHPGVTFSLCLGVPTFQVGRDDPGTIRDIESLLIYANWHEDMVNDSGINNCRPGRQIYVHNSGWTDHLYKEVSCGVFYRR</sequence>
<dbReference type="RefSeq" id="WP_065905905.1">
    <property type="nucleotide sequence ID" value="NZ_MAUE01000026.1"/>
</dbReference>
<evidence type="ECO:0000313" key="4">
    <source>
        <dbReference type="Proteomes" id="UP000240571"/>
    </source>
</evidence>
<protein>
    <recommendedName>
        <fullName evidence="5">GIY-YIG domain-containing protein</fullName>
    </recommendedName>
</protein>
<keyword evidence="3" id="KW-1185">Reference proteome</keyword>
<name>A0A2T4FKE7_9PSED</name>
<evidence type="ECO:0008006" key="5">
    <source>
        <dbReference type="Google" id="ProtNLM"/>
    </source>
</evidence>
<reference evidence="2 4" key="2">
    <citation type="submission" date="2018-03" db="EMBL/GenBank/DDBJ databases">
        <title>Diversity of bacteria associated with corn roots inoculated with woodland soils in Canada, and Description of Pseudomonas aylmerense sp. nov.</title>
        <authorList>
            <person name="Tambong J.T."/>
            <person name="Xu R."/>
            <person name="Tchagang C."/>
        </authorList>
    </citation>
    <scope>NUCLEOTIDE SEQUENCE [LARGE SCALE GENOMIC DNA]</scope>
    <source>
        <strain evidence="2 4">S1E44</strain>
    </source>
</reference>
<dbReference type="AlphaFoldDB" id="A0A2T4FKE7"/>
<dbReference type="Proteomes" id="UP000095081">
    <property type="component" value="Unassembled WGS sequence"/>
</dbReference>
<reference evidence="1 3" key="1">
    <citation type="submission" date="2016-06" db="EMBL/GenBank/DDBJ databases">
        <title>Draft genome sequence of Pseudomonas sp. S1E40, a novel strain antagonistic activity to fungal plant pathogen.</title>
        <authorList>
            <person name="Tambong J.T."/>
            <person name="Tchagang C."/>
            <person name="Xu R."/>
        </authorList>
    </citation>
    <scope>NUCLEOTIDE SEQUENCE [LARGE SCALE GENOMIC DNA]</scope>
    <source>
        <strain evidence="1 3">S1E40</strain>
    </source>
</reference>
<proteinExistence type="predicted"/>
<comment type="caution">
    <text evidence="2">The sequence shown here is derived from an EMBL/GenBank/DDBJ whole genome shotgun (WGS) entry which is preliminary data.</text>
</comment>
<dbReference type="EMBL" id="PYWW01000056">
    <property type="protein sequence ID" value="PTC23893.1"/>
    <property type="molecule type" value="Genomic_DNA"/>
</dbReference>
<accession>A0A2T4FKE7</accession>